<dbReference type="SUPFAM" id="SSF53335">
    <property type="entry name" value="S-adenosyl-L-methionine-dependent methyltransferases"/>
    <property type="match status" value="1"/>
</dbReference>
<keyword evidence="6" id="KW-1185">Reference proteome</keyword>
<proteinExistence type="predicted"/>
<dbReference type="Pfam" id="PF13649">
    <property type="entry name" value="Methyltransf_25"/>
    <property type="match status" value="1"/>
</dbReference>
<evidence type="ECO:0000256" key="2">
    <source>
        <dbReference type="ARBA" id="ARBA00022679"/>
    </source>
</evidence>
<dbReference type="Proteomes" id="UP000010809">
    <property type="component" value="Chromosome"/>
</dbReference>
<dbReference type="GO" id="GO:0032259">
    <property type="term" value="P:methylation"/>
    <property type="evidence" value="ECO:0007669"/>
    <property type="project" value="UniProtKB-KW"/>
</dbReference>
<gene>
    <name evidence="5" type="ordered locus">TVNIR_0080</name>
</gene>
<evidence type="ECO:0000256" key="3">
    <source>
        <dbReference type="ARBA" id="ARBA00022691"/>
    </source>
</evidence>
<dbReference type="eggNOG" id="COG2226">
    <property type="taxonomic scope" value="Bacteria"/>
</dbReference>
<dbReference type="CDD" id="cd02440">
    <property type="entry name" value="AdoMet_MTases"/>
    <property type="match status" value="1"/>
</dbReference>
<evidence type="ECO:0000259" key="4">
    <source>
        <dbReference type="Pfam" id="PF13649"/>
    </source>
</evidence>
<dbReference type="PANTHER" id="PTHR43464">
    <property type="entry name" value="METHYLTRANSFERASE"/>
    <property type="match status" value="1"/>
</dbReference>
<keyword evidence="1 5" id="KW-0489">Methyltransferase</keyword>
<sequence>MERRLEPELMLDPEQARAYAEADFAEPHERFVDLFAERFPDMVGGAVLDLGCGPGDVSLRLAARYPACVVHGIDGAPAMLAAGETLCRAHPAGPRVQLRLGQLPEVRAPGAPYETIVSNSLLHHLHDPRVLWGVILRDGAPGARVFVMDLCRPETAERVSALVARHAANEPEVLRRDFEDSLYAAFTPEEVRSQLDEAGLEAFQVEQVSDRHLVAWGRL</sequence>
<dbReference type="PATRIC" id="fig|1255043.3.peg.80"/>
<dbReference type="GO" id="GO:0008168">
    <property type="term" value="F:methyltransferase activity"/>
    <property type="evidence" value="ECO:0007669"/>
    <property type="project" value="UniProtKB-KW"/>
</dbReference>
<dbReference type="PANTHER" id="PTHR43464:SF19">
    <property type="entry name" value="UBIQUINONE BIOSYNTHESIS O-METHYLTRANSFERASE, MITOCHONDRIAL"/>
    <property type="match status" value="1"/>
</dbReference>
<evidence type="ECO:0000256" key="1">
    <source>
        <dbReference type="ARBA" id="ARBA00022603"/>
    </source>
</evidence>
<dbReference type="InterPro" id="IPR041698">
    <property type="entry name" value="Methyltransf_25"/>
</dbReference>
<dbReference type="InterPro" id="IPR029063">
    <property type="entry name" value="SAM-dependent_MTases_sf"/>
</dbReference>
<dbReference type="EMBL" id="CP003989">
    <property type="protein sequence ID" value="AGA31793.1"/>
    <property type="molecule type" value="Genomic_DNA"/>
</dbReference>
<dbReference type="OrthoDB" id="9778766at2"/>
<dbReference type="HOGENOM" id="CLU_108522_0_0_6"/>
<keyword evidence="3" id="KW-0949">S-adenosyl-L-methionine</keyword>
<protein>
    <submittedName>
        <fullName evidence="5">Methyltransferase type 12</fullName>
    </submittedName>
</protein>
<dbReference type="STRING" id="1255043.TVNIR_0080"/>
<keyword evidence="2" id="KW-0808">Transferase</keyword>
<reference evidence="5" key="1">
    <citation type="submission" date="2015-12" db="EMBL/GenBank/DDBJ databases">
        <authorList>
            <person name="Tikhonova T.V."/>
            <person name="Pavlov A.R."/>
            <person name="Beletsky A.V."/>
            <person name="Mardanov A.V."/>
            <person name="Sorokin D.Y."/>
            <person name="Ravin N.V."/>
            <person name="Popov V.O."/>
        </authorList>
    </citation>
    <scope>NUCLEOTIDE SEQUENCE</scope>
    <source>
        <strain evidence="5">DSM 14787</strain>
    </source>
</reference>
<organism evidence="5 6">
    <name type="scientific">Thioalkalivibrio nitratireducens (strain DSM 14787 / UNIQEM 213 / ALEN2)</name>
    <dbReference type="NCBI Taxonomy" id="1255043"/>
    <lineage>
        <taxon>Bacteria</taxon>
        <taxon>Pseudomonadati</taxon>
        <taxon>Pseudomonadota</taxon>
        <taxon>Gammaproteobacteria</taxon>
        <taxon>Chromatiales</taxon>
        <taxon>Ectothiorhodospiraceae</taxon>
        <taxon>Thioalkalivibrio</taxon>
    </lineage>
</organism>
<evidence type="ECO:0000313" key="5">
    <source>
        <dbReference type="EMBL" id="AGA31793.1"/>
    </source>
</evidence>
<name>L0DS08_THIND</name>
<dbReference type="Gene3D" id="3.40.50.150">
    <property type="entry name" value="Vaccinia Virus protein VP39"/>
    <property type="match status" value="1"/>
</dbReference>
<evidence type="ECO:0000313" key="6">
    <source>
        <dbReference type="Proteomes" id="UP000010809"/>
    </source>
</evidence>
<dbReference type="KEGG" id="tni:TVNIR_0080"/>
<dbReference type="AlphaFoldDB" id="L0DS08"/>
<feature type="domain" description="Methyltransferase" evidence="4">
    <location>
        <begin position="47"/>
        <end position="129"/>
    </location>
</feature>
<accession>L0DS08</accession>